<feature type="transmembrane region" description="Helical" evidence="1">
    <location>
        <begin position="211"/>
        <end position="231"/>
    </location>
</feature>
<dbReference type="RefSeq" id="WP_233350564.1">
    <property type="nucleotide sequence ID" value="NZ_JAPWGW010000007.1"/>
</dbReference>
<dbReference type="InterPro" id="IPR002656">
    <property type="entry name" value="Acyl_transf_3_dom"/>
</dbReference>
<feature type="transmembrane region" description="Helical" evidence="1">
    <location>
        <begin position="238"/>
        <end position="255"/>
    </location>
</feature>
<keyword evidence="4" id="KW-1185">Reference proteome</keyword>
<feature type="transmembrane region" description="Helical" evidence="1">
    <location>
        <begin position="52"/>
        <end position="71"/>
    </location>
</feature>
<evidence type="ECO:0000313" key="4">
    <source>
        <dbReference type="Proteomes" id="UP001083770"/>
    </source>
</evidence>
<dbReference type="EMBL" id="JAPWGW010000007">
    <property type="protein sequence ID" value="MCZ4299513.1"/>
    <property type="molecule type" value="Genomic_DNA"/>
</dbReference>
<dbReference type="PANTHER" id="PTHR23028:SF131">
    <property type="entry name" value="BLR2367 PROTEIN"/>
    <property type="match status" value="1"/>
</dbReference>
<accession>A0ABT4LZF3</accession>
<organism evidence="3 4">
    <name type="scientific">Henriciella marina</name>
    <dbReference type="NCBI Taxonomy" id="453851"/>
    <lineage>
        <taxon>Bacteria</taxon>
        <taxon>Pseudomonadati</taxon>
        <taxon>Pseudomonadota</taxon>
        <taxon>Alphaproteobacteria</taxon>
        <taxon>Hyphomonadales</taxon>
        <taxon>Hyphomonadaceae</taxon>
        <taxon>Henriciella</taxon>
    </lineage>
</organism>
<dbReference type="GO" id="GO:0016746">
    <property type="term" value="F:acyltransferase activity"/>
    <property type="evidence" value="ECO:0007669"/>
    <property type="project" value="UniProtKB-KW"/>
</dbReference>
<feature type="transmembrane region" description="Helical" evidence="1">
    <location>
        <begin position="21"/>
        <end position="40"/>
    </location>
</feature>
<evidence type="ECO:0000259" key="2">
    <source>
        <dbReference type="Pfam" id="PF01757"/>
    </source>
</evidence>
<evidence type="ECO:0000313" key="3">
    <source>
        <dbReference type="EMBL" id="MCZ4299513.1"/>
    </source>
</evidence>
<protein>
    <submittedName>
        <fullName evidence="3">Acyltransferase</fullName>
    </submittedName>
</protein>
<dbReference type="PANTHER" id="PTHR23028">
    <property type="entry name" value="ACETYLTRANSFERASE"/>
    <property type="match status" value="1"/>
</dbReference>
<feature type="transmembrane region" description="Helical" evidence="1">
    <location>
        <begin position="91"/>
        <end position="110"/>
    </location>
</feature>
<keyword evidence="1" id="KW-0472">Membrane</keyword>
<proteinExistence type="predicted"/>
<feature type="transmembrane region" description="Helical" evidence="1">
    <location>
        <begin position="186"/>
        <end position="205"/>
    </location>
</feature>
<keyword evidence="1" id="KW-0812">Transmembrane</keyword>
<feature type="transmembrane region" description="Helical" evidence="1">
    <location>
        <begin position="160"/>
        <end position="179"/>
    </location>
</feature>
<evidence type="ECO:0000256" key="1">
    <source>
        <dbReference type="SAM" id="Phobius"/>
    </source>
</evidence>
<comment type="caution">
    <text evidence="3">The sequence shown here is derived from an EMBL/GenBank/DDBJ whole genome shotgun (WGS) entry which is preliminary data.</text>
</comment>
<keyword evidence="3" id="KW-0808">Transferase</keyword>
<dbReference type="Proteomes" id="UP001083770">
    <property type="component" value="Unassembled WGS sequence"/>
</dbReference>
<dbReference type="Pfam" id="PF01757">
    <property type="entry name" value="Acyl_transf_3"/>
    <property type="match status" value="1"/>
</dbReference>
<reference evidence="3" key="1">
    <citation type="submission" date="2022-12" db="EMBL/GenBank/DDBJ databases">
        <title>Bacterial isolates from different developmental stages of Nematostella vectensis.</title>
        <authorList>
            <person name="Fraune S."/>
        </authorList>
    </citation>
    <scope>NUCLEOTIDE SEQUENCE</scope>
    <source>
        <strain evidence="3">G21632-S1</strain>
    </source>
</reference>
<dbReference type="InterPro" id="IPR050879">
    <property type="entry name" value="Acyltransferase_3"/>
</dbReference>
<name>A0ABT4LZF3_9PROT</name>
<keyword evidence="3" id="KW-0012">Acyltransferase</keyword>
<gene>
    <name evidence="3" type="ORF">O4G74_15745</name>
</gene>
<sequence length="355" mass="39316">MSNVANQSGLWADPLFGANHFTLLRWGLALGVVVGHAWLIPTGYEPTRIHDWTLSYLAVNGFFILSGLLIAKSLEMRKDVKGYARSRLLRIYPALIVLMLALLFFFGPAFSNPGGIRYLVDSEPWTYVLRVLLMGDPLSAPGGVFGMSSDPVFNGALWTIRYEMLAYVLAGIGFFSGFLKNRWRVLTSLLISQLFYLVLQHASILNDAPDGVVALFRFTTAFLLGMTLWHFPVLRRAGWLSICVAIGSFLLLGRTPIGETLANITLAAGLMHFGLVRSASRTIATMPDYSYGIYIWHYPVLQSVLLLNPDMHPVALLAVSAPPVILAAAASWHVIEKPALQLKKRRRTTGRLGER</sequence>
<keyword evidence="1" id="KW-1133">Transmembrane helix</keyword>
<feature type="domain" description="Acyltransferase 3" evidence="2">
    <location>
        <begin position="22"/>
        <end position="310"/>
    </location>
</feature>
<feature type="transmembrane region" description="Helical" evidence="1">
    <location>
        <begin position="314"/>
        <end position="335"/>
    </location>
</feature>